<dbReference type="Pfam" id="PF00576">
    <property type="entry name" value="Transthyretin"/>
    <property type="match status" value="1"/>
</dbReference>
<comment type="function">
    <text evidence="2">Catalyzes the hydrolysis of 5-hydroxyisourate (HIU) to 2-oxo-4-hydroxy-4-carboxy-5-ureidoimidazoline (OHCU).</text>
</comment>
<dbReference type="EMBL" id="UOEJ01000169">
    <property type="protein sequence ID" value="VAW03170.1"/>
    <property type="molecule type" value="Genomic_DNA"/>
</dbReference>
<comment type="catalytic activity">
    <reaction evidence="1">
        <text>5-hydroxyisourate + H2O = 5-hydroxy-2-oxo-4-ureido-2,5-dihydro-1H-imidazole-5-carboxylate + H(+)</text>
        <dbReference type="Rhea" id="RHEA:23736"/>
        <dbReference type="ChEBI" id="CHEBI:15377"/>
        <dbReference type="ChEBI" id="CHEBI:15378"/>
        <dbReference type="ChEBI" id="CHEBI:18072"/>
        <dbReference type="ChEBI" id="CHEBI:58639"/>
        <dbReference type="EC" id="3.5.2.17"/>
    </reaction>
</comment>
<gene>
    <name evidence="9" type="ORF">MNBD_ALPHA01-12</name>
</gene>
<evidence type="ECO:0000256" key="6">
    <source>
        <dbReference type="ARBA" id="ARBA00022631"/>
    </source>
</evidence>
<dbReference type="GO" id="GO:0033971">
    <property type="term" value="F:hydroxyisourate hydrolase activity"/>
    <property type="evidence" value="ECO:0007669"/>
    <property type="project" value="UniProtKB-EC"/>
</dbReference>
<dbReference type="CDD" id="cd05822">
    <property type="entry name" value="TLP_HIUase"/>
    <property type="match status" value="1"/>
</dbReference>
<comment type="similarity">
    <text evidence="3">Belongs to the transthyretin family. 5-hydroxyisourate hydrolase subfamily.</text>
</comment>
<accession>A0A3B0SFQ2</accession>
<dbReference type="InterPro" id="IPR036817">
    <property type="entry name" value="Transthyretin/HIU_hydrolase_sf"/>
</dbReference>
<dbReference type="SUPFAM" id="SSF49472">
    <property type="entry name" value="Transthyretin (synonym: prealbumin)"/>
    <property type="match status" value="1"/>
</dbReference>
<dbReference type="InterPro" id="IPR023416">
    <property type="entry name" value="Transthyretin/HIU_hydrolase_d"/>
</dbReference>
<dbReference type="InterPro" id="IPR023419">
    <property type="entry name" value="Transthyretin_CS"/>
</dbReference>
<dbReference type="PANTHER" id="PTHR10395">
    <property type="entry name" value="URICASE AND TRANSTHYRETIN-RELATED"/>
    <property type="match status" value="1"/>
</dbReference>
<name>A0A3B0SFQ2_9ZZZZ</name>
<dbReference type="NCBIfam" id="TIGR02962">
    <property type="entry name" value="hdxy_isourate"/>
    <property type="match status" value="1"/>
</dbReference>
<evidence type="ECO:0000256" key="2">
    <source>
        <dbReference type="ARBA" id="ARBA00002704"/>
    </source>
</evidence>
<evidence type="ECO:0000256" key="7">
    <source>
        <dbReference type="ARBA" id="ARBA00022801"/>
    </source>
</evidence>
<proteinExistence type="inferred from homology"/>
<dbReference type="PROSITE" id="PS00768">
    <property type="entry name" value="TRANSTHYRETIN_1"/>
    <property type="match status" value="1"/>
</dbReference>
<dbReference type="PANTHER" id="PTHR10395:SF7">
    <property type="entry name" value="5-HYDROXYISOURATE HYDROLASE"/>
    <property type="match status" value="1"/>
</dbReference>
<evidence type="ECO:0000256" key="3">
    <source>
        <dbReference type="ARBA" id="ARBA00009850"/>
    </source>
</evidence>
<dbReference type="EC" id="3.5.2.17" evidence="5"/>
<organism evidence="9">
    <name type="scientific">hydrothermal vent metagenome</name>
    <dbReference type="NCBI Taxonomy" id="652676"/>
    <lineage>
        <taxon>unclassified sequences</taxon>
        <taxon>metagenomes</taxon>
        <taxon>ecological metagenomes</taxon>
    </lineage>
</organism>
<keyword evidence="7 9" id="KW-0378">Hydrolase</keyword>
<dbReference type="AlphaFoldDB" id="A0A3B0SFQ2"/>
<evidence type="ECO:0000259" key="8">
    <source>
        <dbReference type="Pfam" id="PF00576"/>
    </source>
</evidence>
<evidence type="ECO:0000256" key="4">
    <source>
        <dbReference type="ARBA" id="ARBA00011881"/>
    </source>
</evidence>
<feature type="domain" description="Transthyretin/hydroxyisourate hydrolase" evidence="8">
    <location>
        <begin position="4"/>
        <end position="113"/>
    </location>
</feature>
<keyword evidence="6" id="KW-0659">Purine metabolism</keyword>
<dbReference type="InterPro" id="IPR023418">
    <property type="entry name" value="Thyroxine_BS"/>
</dbReference>
<dbReference type="InterPro" id="IPR000895">
    <property type="entry name" value="Transthyretin/HIU_hydrolase"/>
</dbReference>
<dbReference type="PRINTS" id="PR00189">
    <property type="entry name" value="TRNSTHYRETIN"/>
</dbReference>
<comment type="subunit">
    <text evidence="4">Homotetramer.</text>
</comment>
<evidence type="ECO:0000256" key="1">
    <source>
        <dbReference type="ARBA" id="ARBA00001043"/>
    </source>
</evidence>
<dbReference type="PROSITE" id="PS00769">
    <property type="entry name" value="TRANSTHYRETIN_2"/>
    <property type="match status" value="1"/>
</dbReference>
<dbReference type="FunFam" id="2.60.40.180:FF:000005">
    <property type="entry name" value="5-hydroxyisourate hydrolase"/>
    <property type="match status" value="1"/>
</dbReference>
<dbReference type="InterPro" id="IPR014306">
    <property type="entry name" value="Hydroxyisourate_hydrolase"/>
</dbReference>
<sequence>MGKITTHILDTASGKPASGVKIILSRSENGDILARMTTNADGRCDSPLLSGQDLTPGRYRIDFHVGDYFTGTGGGDDIAFLDVVPVEFGINDGDGHYHIPLLISPYGYSTYRGS</sequence>
<reference evidence="9" key="1">
    <citation type="submission" date="2018-06" db="EMBL/GenBank/DDBJ databases">
        <authorList>
            <person name="Zhirakovskaya E."/>
        </authorList>
    </citation>
    <scope>NUCLEOTIDE SEQUENCE</scope>
</reference>
<protein>
    <recommendedName>
        <fullName evidence="5">hydroxyisourate hydrolase</fullName>
        <ecNumber evidence="5">3.5.2.17</ecNumber>
    </recommendedName>
</protein>
<evidence type="ECO:0000313" key="9">
    <source>
        <dbReference type="EMBL" id="VAW03170.1"/>
    </source>
</evidence>
<dbReference type="GO" id="GO:0006144">
    <property type="term" value="P:purine nucleobase metabolic process"/>
    <property type="evidence" value="ECO:0007669"/>
    <property type="project" value="UniProtKB-KW"/>
</dbReference>
<dbReference type="Gene3D" id="2.60.40.180">
    <property type="entry name" value="Transthyretin/hydroxyisourate hydrolase domain"/>
    <property type="match status" value="1"/>
</dbReference>
<evidence type="ECO:0000256" key="5">
    <source>
        <dbReference type="ARBA" id="ARBA00012609"/>
    </source>
</evidence>